<comment type="catalytic activity">
    <reaction evidence="1">
        <text>ATP + protein L-histidine = ADP + protein N-phospho-L-histidine.</text>
        <dbReference type="EC" id="2.7.13.3"/>
    </reaction>
</comment>
<accession>A0ABV9E1V1</accession>
<keyword evidence="5" id="KW-0547">Nucleotide-binding</keyword>
<sequence>MTSRPSFLPTPGDAAVAAVAAAVAAGSSLFAAYGPGAEAARPLLPWGLLVVAVAVLPLLWRERFPVAAAVVSTTASTVYYPMAFPDGLILAVGAYALFRASVDGHRWQAWLLGLTQFLVIDGWESLAYGLPRLGPTLGMLAWMLVVLISAEAVRRRNEYREVERQRVEEAARTREEAIRRHAADERVRLAREVHDTVAHNISLINVQAGSALYLIDSEPERAAEALATIKRTSKETLRELRAALNVLRAVDEQAPRSPTPGLDRIGELAEGTRGAGIAVRVSEQGDRRRLSAGVESAAYRIVQESLTNAVRHSGAATVTVDLAFTAAGLSVEVRDDGTAASEGFAPGNGIVGMRERATALGGTLEAAPLPAGGFAVRAALPDIGGDPLAARPEPAGSLENGPT</sequence>
<keyword evidence="8" id="KW-0902">Two-component regulatory system</keyword>
<feature type="transmembrane region" description="Helical" evidence="9">
    <location>
        <begin position="136"/>
        <end position="153"/>
    </location>
</feature>
<dbReference type="SUPFAM" id="SSF55874">
    <property type="entry name" value="ATPase domain of HSP90 chaperone/DNA topoisomerase II/histidine kinase"/>
    <property type="match status" value="1"/>
</dbReference>
<evidence type="ECO:0000256" key="2">
    <source>
        <dbReference type="ARBA" id="ARBA00012438"/>
    </source>
</evidence>
<keyword evidence="9" id="KW-0812">Transmembrane</keyword>
<evidence type="ECO:0000256" key="9">
    <source>
        <dbReference type="SAM" id="Phobius"/>
    </source>
</evidence>
<dbReference type="InterPro" id="IPR011712">
    <property type="entry name" value="Sig_transdc_His_kin_sub3_dim/P"/>
</dbReference>
<protein>
    <recommendedName>
        <fullName evidence="2">histidine kinase</fullName>
        <ecNumber evidence="2">2.7.13.3</ecNumber>
    </recommendedName>
</protein>
<dbReference type="InterPro" id="IPR036890">
    <property type="entry name" value="HATPase_C_sf"/>
</dbReference>
<keyword evidence="9" id="KW-1133">Transmembrane helix</keyword>
<dbReference type="CDD" id="cd16917">
    <property type="entry name" value="HATPase_UhpB-NarQ-NarX-like"/>
    <property type="match status" value="1"/>
</dbReference>
<organism evidence="12 13">
    <name type="scientific">Nocardiopsis mangrovi</name>
    <dbReference type="NCBI Taxonomy" id="1179818"/>
    <lineage>
        <taxon>Bacteria</taxon>
        <taxon>Bacillati</taxon>
        <taxon>Actinomycetota</taxon>
        <taxon>Actinomycetes</taxon>
        <taxon>Streptosporangiales</taxon>
        <taxon>Nocardiopsidaceae</taxon>
        <taxon>Nocardiopsis</taxon>
    </lineage>
</organism>
<feature type="domain" description="Histidine kinase/HSP90-like ATPase" evidence="10">
    <location>
        <begin position="294"/>
        <end position="381"/>
    </location>
</feature>
<dbReference type="Gene3D" id="3.30.565.10">
    <property type="entry name" value="Histidine kinase-like ATPase, C-terminal domain"/>
    <property type="match status" value="1"/>
</dbReference>
<evidence type="ECO:0000259" key="11">
    <source>
        <dbReference type="Pfam" id="PF07730"/>
    </source>
</evidence>
<evidence type="ECO:0000256" key="7">
    <source>
        <dbReference type="ARBA" id="ARBA00022840"/>
    </source>
</evidence>
<dbReference type="EMBL" id="JBHSFQ010000027">
    <property type="protein sequence ID" value="MFC4564708.1"/>
    <property type="molecule type" value="Genomic_DNA"/>
</dbReference>
<evidence type="ECO:0000313" key="12">
    <source>
        <dbReference type="EMBL" id="MFC4564708.1"/>
    </source>
</evidence>
<evidence type="ECO:0000256" key="5">
    <source>
        <dbReference type="ARBA" id="ARBA00022741"/>
    </source>
</evidence>
<dbReference type="InterPro" id="IPR050482">
    <property type="entry name" value="Sensor_HK_TwoCompSys"/>
</dbReference>
<evidence type="ECO:0000256" key="3">
    <source>
        <dbReference type="ARBA" id="ARBA00022553"/>
    </source>
</evidence>
<keyword evidence="3" id="KW-0597">Phosphoprotein</keyword>
<dbReference type="PANTHER" id="PTHR24421:SF10">
    <property type="entry name" value="NITRATE_NITRITE SENSOR PROTEIN NARQ"/>
    <property type="match status" value="1"/>
</dbReference>
<evidence type="ECO:0000256" key="1">
    <source>
        <dbReference type="ARBA" id="ARBA00000085"/>
    </source>
</evidence>
<dbReference type="Pfam" id="PF07730">
    <property type="entry name" value="HisKA_3"/>
    <property type="match status" value="1"/>
</dbReference>
<keyword evidence="13" id="KW-1185">Reference proteome</keyword>
<dbReference type="Gene3D" id="1.20.5.1930">
    <property type="match status" value="1"/>
</dbReference>
<evidence type="ECO:0000259" key="10">
    <source>
        <dbReference type="Pfam" id="PF02518"/>
    </source>
</evidence>
<dbReference type="PANTHER" id="PTHR24421">
    <property type="entry name" value="NITRATE/NITRITE SENSOR PROTEIN NARX-RELATED"/>
    <property type="match status" value="1"/>
</dbReference>
<feature type="transmembrane region" description="Helical" evidence="9">
    <location>
        <begin position="14"/>
        <end position="31"/>
    </location>
</feature>
<feature type="transmembrane region" description="Helical" evidence="9">
    <location>
        <begin position="80"/>
        <end position="98"/>
    </location>
</feature>
<keyword evidence="7" id="KW-0067">ATP-binding</keyword>
<dbReference type="EC" id="2.7.13.3" evidence="2"/>
<dbReference type="InterPro" id="IPR003594">
    <property type="entry name" value="HATPase_dom"/>
</dbReference>
<reference evidence="13" key="1">
    <citation type="journal article" date="2019" name="Int. J. Syst. Evol. Microbiol.">
        <title>The Global Catalogue of Microorganisms (GCM) 10K type strain sequencing project: providing services to taxonomists for standard genome sequencing and annotation.</title>
        <authorList>
            <consortium name="The Broad Institute Genomics Platform"/>
            <consortium name="The Broad Institute Genome Sequencing Center for Infectious Disease"/>
            <person name="Wu L."/>
            <person name="Ma J."/>
        </authorList>
    </citation>
    <scope>NUCLEOTIDE SEQUENCE [LARGE SCALE GENOMIC DNA]</scope>
    <source>
        <strain evidence="13">XZYJ18</strain>
    </source>
</reference>
<evidence type="ECO:0000256" key="6">
    <source>
        <dbReference type="ARBA" id="ARBA00022777"/>
    </source>
</evidence>
<comment type="caution">
    <text evidence="12">The sequence shown here is derived from an EMBL/GenBank/DDBJ whole genome shotgun (WGS) entry which is preliminary data.</text>
</comment>
<evidence type="ECO:0000313" key="13">
    <source>
        <dbReference type="Proteomes" id="UP001595923"/>
    </source>
</evidence>
<dbReference type="RefSeq" id="WP_378578075.1">
    <property type="nucleotide sequence ID" value="NZ_JBHSFQ010000027.1"/>
</dbReference>
<feature type="domain" description="Signal transduction histidine kinase subgroup 3 dimerisation and phosphoacceptor" evidence="11">
    <location>
        <begin position="185"/>
        <end position="250"/>
    </location>
</feature>
<gene>
    <name evidence="12" type="ORF">ACFO4E_22855</name>
</gene>
<proteinExistence type="predicted"/>
<feature type="transmembrane region" description="Helical" evidence="9">
    <location>
        <begin position="43"/>
        <end position="60"/>
    </location>
</feature>
<keyword evidence="4" id="KW-0808">Transferase</keyword>
<name>A0ABV9E1V1_9ACTN</name>
<evidence type="ECO:0000256" key="4">
    <source>
        <dbReference type="ARBA" id="ARBA00022679"/>
    </source>
</evidence>
<evidence type="ECO:0000256" key="8">
    <source>
        <dbReference type="ARBA" id="ARBA00023012"/>
    </source>
</evidence>
<dbReference type="Proteomes" id="UP001595923">
    <property type="component" value="Unassembled WGS sequence"/>
</dbReference>
<dbReference type="GO" id="GO:0016301">
    <property type="term" value="F:kinase activity"/>
    <property type="evidence" value="ECO:0007669"/>
    <property type="project" value="UniProtKB-KW"/>
</dbReference>
<dbReference type="Pfam" id="PF02518">
    <property type="entry name" value="HATPase_c"/>
    <property type="match status" value="1"/>
</dbReference>
<keyword evidence="6 12" id="KW-0418">Kinase</keyword>
<keyword evidence="9" id="KW-0472">Membrane</keyword>